<dbReference type="GO" id="GO:0005829">
    <property type="term" value="C:cytosol"/>
    <property type="evidence" value="ECO:0007669"/>
    <property type="project" value="TreeGrafter"/>
</dbReference>
<dbReference type="AlphaFoldDB" id="F0SRT5"/>
<dbReference type="Proteomes" id="UP000006860">
    <property type="component" value="Chromosome"/>
</dbReference>
<evidence type="ECO:0000256" key="6">
    <source>
        <dbReference type="ARBA" id="ARBA00039970"/>
    </source>
</evidence>
<sequence>MSTTTNQPLTKTLATGGPDQVRILLGVRDANLRLLQQAFPVRIVAREGKLSVTGEADDVEKASAVIERLLAQVKRKKTLTDRDVAEALRAAADRAAAFTEETEAPRVPAAPSAVRSGFPISPRSRGQARYLSAIDENDLVFCAGPAGSGKTYLAVAMALHALKTERVRKIVLVRPAVEAGEKLGFLPGDMLAKVNPFLRPLLDALRDMLDFEQVQRYMEHDVIEIVPLAFMRGRTLNETFMILDEAQNTTVTQMKMFLTRMGTDSKIVVTGDETQNDLPASVTSGLNDAMKRLKNVPGTACVNLDGNDIVRHRLVREIVKAYDDRPHSVEK</sequence>
<dbReference type="EMBL" id="CP002546">
    <property type="protein sequence ID" value="ADY60251.1"/>
    <property type="molecule type" value="Genomic_DNA"/>
</dbReference>
<dbReference type="FunFam" id="3.40.50.300:FF:000013">
    <property type="entry name" value="PhoH family ATPase"/>
    <property type="match status" value="1"/>
</dbReference>
<keyword evidence="5" id="KW-0067">ATP-binding</keyword>
<dbReference type="Pfam" id="PF02562">
    <property type="entry name" value="PhoH"/>
    <property type="match status" value="1"/>
</dbReference>
<evidence type="ECO:0000313" key="9">
    <source>
        <dbReference type="Proteomes" id="UP000006860"/>
    </source>
</evidence>
<dbReference type="SUPFAM" id="SSF52540">
    <property type="entry name" value="P-loop containing nucleoside triphosphate hydrolases"/>
    <property type="match status" value="1"/>
</dbReference>
<dbReference type="GO" id="GO:0005524">
    <property type="term" value="F:ATP binding"/>
    <property type="evidence" value="ECO:0007669"/>
    <property type="project" value="UniProtKB-KW"/>
</dbReference>
<dbReference type="eggNOG" id="COG1702">
    <property type="taxonomic scope" value="Bacteria"/>
</dbReference>
<evidence type="ECO:0000256" key="3">
    <source>
        <dbReference type="ARBA" id="ARBA00022490"/>
    </source>
</evidence>
<dbReference type="RefSeq" id="WP_013628975.1">
    <property type="nucleotide sequence ID" value="NC_015174.1"/>
</dbReference>
<feature type="domain" description="PhoH-like protein" evidence="7">
    <location>
        <begin position="120"/>
        <end position="323"/>
    </location>
</feature>
<comment type="similarity">
    <text evidence="2">Belongs to the PhoH family.</text>
</comment>
<reference evidence="9" key="1">
    <citation type="submission" date="2011-02" db="EMBL/GenBank/DDBJ databases">
        <title>The complete genome of Planctomyces brasiliensis DSM 5305.</title>
        <authorList>
            <person name="Lucas S."/>
            <person name="Copeland A."/>
            <person name="Lapidus A."/>
            <person name="Bruce D."/>
            <person name="Goodwin L."/>
            <person name="Pitluck S."/>
            <person name="Kyrpides N."/>
            <person name="Mavromatis K."/>
            <person name="Pagani I."/>
            <person name="Ivanova N."/>
            <person name="Ovchinnikova G."/>
            <person name="Lu M."/>
            <person name="Detter J.C."/>
            <person name="Han C."/>
            <person name="Land M."/>
            <person name="Hauser L."/>
            <person name="Markowitz V."/>
            <person name="Cheng J.-F."/>
            <person name="Hugenholtz P."/>
            <person name="Woyke T."/>
            <person name="Wu D."/>
            <person name="Tindall B."/>
            <person name="Pomrenke H.G."/>
            <person name="Brambilla E."/>
            <person name="Klenk H.-P."/>
            <person name="Eisen J.A."/>
        </authorList>
    </citation>
    <scope>NUCLEOTIDE SEQUENCE [LARGE SCALE GENOMIC DNA]</scope>
    <source>
        <strain evidence="9">ATCC 49424 / DSM 5305 / JCM 21570 / NBRC 103401 / IFAM 1448</strain>
    </source>
</reference>
<keyword evidence="3" id="KW-0963">Cytoplasm</keyword>
<dbReference type="InterPro" id="IPR051451">
    <property type="entry name" value="PhoH2-like"/>
</dbReference>
<proteinExistence type="inferred from homology"/>
<dbReference type="InterPro" id="IPR036612">
    <property type="entry name" value="KH_dom_type_1_sf"/>
</dbReference>
<name>F0SRT5_RUBBR</name>
<evidence type="ECO:0000256" key="2">
    <source>
        <dbReference type="ARBA" id="ARBA00010393"/>
    </source>
</evidence>
<evidence type="ECO:0000256" key="4">
    <source>
        <dbReference type="ARBA" id="ARBA00022741"/>
    </source>
</evidence>
<dbReference type="InterPro" id="IPR027417">
    <property type="entry name" value="P-loop_NTPase"/>
</dbReference>
<dbReference type="HOGENOM" id="CLU_051654_0_0_0"/>
<evidence type="ECO:0000259" key="7">
    <source>
        <dbReference type="Pfam" id="PF02562"/>
    </source>
</evidence>
<dbReference type="InterPro" id="IPR003714">
    <property type="entry name" value="PhoH"/>
</dbReference>
<dbReference type="Gene3D" id="3.40.50.300">
    <property type="entry name" value="P-loop containing nucleotide triphosphate hydrolases"/>
    <property type="match status" value="1"/>
</dbReference>
<dbReference type="STRING" id="756272.Plabr_2651"/>
<dbReference type="GO" id="GO:0003723">
    <property type="term" value="F:RNA binding"/>
    <property type="evidence" value="ECO:0007669"/>
    <property type="project" value="InterPro"/>
</dbReference>
<keyword evidence="4" id="KW-0547">Nucleotide-binding</keyword>
<dbReference type="PANTHER" id="PTHR30473">
    <property type="entry name" value="PROTEIN PHOH"/>
    <property type="match status" value="1"/>
</dbReference>
<evidence type="ECO:0000256" key="1">
    <source>
        <dbReference type="ARBA" id="ARBA00004496"/>
    </source>
</evidence>
<evidence type="ECO:0000256" key="5">
    <source>
        <dbReference type="ARBA" id="ARBA00022840"/>
    </source>
</evidence>
<dbReference type="PANTHER" id="PTHR30473:SF1">
    <property type="entry name" value="PHOH-LIKE PROTEIN"/>
    <property type="match status" value="1"/>
</dbReference>
<dbReference type="KEGG" id="pbs:Plabr_2651"/>
<keyword evidence="9" id="KW-1185">Reference proteome</keyword>
<organism evidence="8 9">
    <name type="scientific">Rubinisphaera brasiliensis (strain ATCC 49424 / DSM 5305 / JCM 21570 / IAM 15109 / NBRC 103401 / IFAM 1448)</name>
    <name type="common">Planctomyces brasiliensis</name>
    <dbReference type="NCBI Taxonomy" id="756272"/>
    <lineage>
        <taxon>Bacteria</taxon>
        <taxon>Pseudomonadati</taxon>
        <taxon>Planctomycetota</taxon>
        <taxon>Planctomycetia</taxon>
        <taxon>Planctomycetales</taxon>
        <taxon>Planctomycetaceae</taxon>
        <taxon>Rubinisphaera</taxon>
    </lineage>
</organism>
<protein>
    <recommendedName>
        <fullName evidence="6">PhoH-like protein</fullName>
    </recommendedName>
</protein>
<dbReference type="SUPFAM" id="SSF54791">
    <property type="entry name" value="Eukaryotic type KH-domain (KH-domain type I)"/>
    <property type="match status" value="1"/>
</dbReference>
<evidence type="ECO:0000313" key="8">
    <source>
        <dbReference type="EMBL" id="ADY60251.1"/>
    </source>
</evidence>
<gene>
    <name evidence="8" type="ordered locus">Plabr_2651</name>
</gene>
<comment type="subcellular location">
    <subcellularLocation>
        <location evidence="1">Cytoplasm</location>
    </subcellularLocation>
</comment>
<accession>F0SRT5</accession>